<dbReference type="InterPro" id="IPR050768">
    <property type="entry name" value="UPF0353/GerABKA_families"/>
</dbReference>
<keyword evidence="3" id="KW-1133">Transmembrane helix</keyword>
<name>A0A2K9NZG9_9FIRM</name>
<feature type="transmembrane region" description="Helical" evidence="3">
    <location>
        <begin position="289"/>
        <end position="311"/>
    </location>
</feature>
<dbReference type="PANTHER" id="PTHR22550:SF5">
    <property type="entry name" value="LEUCINE ZIPPER PROTEIN 4"/>
    <property type="match status" value="1"/>
</dbReference>
<evidence type="ECO:0000256" key="3">
    <source>
        <dbReference type="SAM" id="Phobius"/>
    </source>
</evidence>
<evidence type="ECO:0000313" key="5">
    <source>
        <dbReference type="Proteomes" id="UP000235589"/>
    </source>
</evidence>
<dbReference type="GO" id="GO:0009847">
    <property type="term" value="P:spore germination"/>
    <property type="evidence" value="ECO:0007669"/>
    <property type="project" value="InterPro"/>
</dbReference>
<reference evidence="4 5" key="1">
    <citation type="submission" date="2017-04" db="EMBL/GenBank/DDBJ databases">
        <title>Monoglobus pectinilyticus 14 draft genome.</title>
        <authorList>
            <person name="Kim C."/>
            <person name="Rosendale D.I."/>
            <person name="Kelly W.J."/>
            <person name="Tannock G.W."/>
            <person name="Patchett M.L."/>
            <person name="Jordens J.Z."/>
        </authorList>
    </citation>
    <scope>NUCLEOTIDE SEQUENCE [LARGE SCALE GENOMIC DNA]</scope>
    <source>
        <strain evidence="4 5">14</strain>
    </source>
</reference>
<dbReference type="AlphaFoldDB" id="A0A2K9NZG9"/>
<dbReference type="OrthoDB" id="9772630at2"/>
<dbReference type="PANTHER" id="PTHR22550">
    <property type="entry name" value="SPORE GERMINATION PROTEIN"/>
    <property type="match status" value="1"/>
</dbReference>
<sequence length="495" mass="54743">MIDTNLKNNENTVKQLFNSDKNIDFNFREFKVEFKNETADAFLIYYDGMSNQTFLNRDIMRSLLTCKAYDTSVTPKKDIVFKQIVSVAPLSIAEDFDLIGEKISFGECGIFIDGCDCCFIADIKGWDSRGVDSPTQEVSLAGPQEAFAESIMTNLALVRKILKNPKLTATNIPVGKTNKIPCALMYIEGITNSKLIKEVTRRLKDIDTEYIFSSSDVEMLIEDTTYFPMTRTLKTERPDRVASMLVEGKVAIIVQGSPFALIVPTTSLDLIEATEDNYVRVPEANLMRLVRIFGMSLSILLPALFIAVMLYHQAILPTDLLIAISASREKVPFPLIVELILMEISFELIKEASVRVPNPIGSTLGIIGGLILGQAAVEASIVSPILIIIVSIGGIGAFSTPTLSLSRSLSVLKFVYIAAAYLFGIVGLVAAIMITLSGLAATKTFGFPFLSDFGINVRSSESLLVKPIWKKERRPAELKTKDNIKQPHISRKWKK</sequence>
<dbReference type="EMBL" id="CP020991">
    <property type="protein sequence ID" value="AUO18435.1"/>
    <property type="molecule type" value="Genomic_DNA"/>
</dbReference>
<dbReference type="InterPro" id="IPR004995">
    <property type="entry name" value="Spore_Ger"/>
</dbReference>
<comment type="similarity">
    <text evidence="1">Belongs to the GerABKA family.</text>
</comment>
<feature type="transmembrane region" description="Helical" evidence="3">
    <location>
        <begin position="415"/>
        <end position="441"/>
    </location>
</feature>
<accession>A0A2K9NZG9</accession>
<keyword evidence="5" id="KW-1185">Reference proteome</keyword>
<dbReference type="Pfam" id="PF03323">
    <property type="entry name" value="GerA"/>
    <property type="match status" value="1"/>
</dbReference>
<dbReference type="PIRSF" id="PIRSF005690">
    <property type="entry name" value="GerBA"/>
    <property type="match status" value="1"/>
</dbReference>
<organism evidence="4 5">
    <name type="scientific">Monoglobus pectinilyticus</name>
    <dbReference type="NCBI Taxonomy" id="1981510"/>
    <lineage>
        <taxon>Bacteria</taxon>
        <taxon>Bacillati</taxon>
        <taxon>Bacillota</taxon>
        <taxon>Clostridia</taxon>
        <taxon>Monoglobales</taxon>
        <taxon>Monoglobaceae</taxon>
        <taxon>Monoglobus</taxon>
    </lineage>
</organism>
<keyword evidence="2 3" id="KW-0472">Membrane</keyword>
<keyword evidence="3" id="KW-0812">Transmembrane</keyword>
<dbReference type="RefSeq" id="WP_158648877.1">
    <property type="nucleotide sequence ID" value="NZ_CP020991.1"/>
</dbReference>
<feature type="transmembrane region" description="Helical" evidence="3">
    <location>
        <begin position="356"/>
        <end position="375"/>
    </location>
</feature>
<dbReference type="GO" id="GO:0016020">
    <property type="term" value="C:membrane"/>
    <property type="evidence" value="ECO:0007669"/>
    <property type="project" value="InterPro"/>
</dbReference>
<feature type="transmembrane region" description="Helical" evidence="3">
    <location>
        <begin position="381"/>
        <end position="403"/>
    </location>
</feature>
<evidence type="ECO:0000313" key="4">
    <source>
        <dbReference type="EMBL" id="AUO18435.1"/>
    </source>
</evidence>
<proteinExistence type="inferred from homology"/>
<dbReference type="Proteomes" id="UP000235589">
    <property type="component" value="Chromosome"/>
</dbReference>
<protein>
    <submittedName>
        <fullName evidence="4">GerA spore germination protein</fullName>
    </submittedName>
</protein>
<gene>
    <name evidence="4" type="ORF">B9O19_00251</name>
</gene>
<evidence type="ECO:0000256" key="2">
    <source>
        <dbReference type="ARBA" id="ARBA00023136"/>
    </source>
</evidence>
<dbReference type="GeneID" id="98061680"/>
<dbReference type="KEGG" id="mpec:B9O19_00251"/>
<evidence type="ECO:0000256" key="1">
    <source>
        <dbReference type="ARBA" id="ARBA00005278"/>
    </source>
</evidence>